<keyword evidence="3 8" id="KW-0812">Transmembrane</keyword>
<protein>
    <recommendedName>
        <fullName evidence="7">Heme O synthase</fullName>
    </recommendedName>
</protein>
<keyword evidence="6 8" id="KW-0472">Membrane</keyword>
<gene>
    <name evidence="9" type="ORF">BQ4739_LOCUS17551</name>
</gene>
<dbReference type="InterPro" id="IPR000537">
    <property type="entry name" value="UbiA_prenyltransferase"/>
</dbReference>
<keyword evidence="2" id="KW-0808">Transferase</keyword>
<evidence type="ECO:0000256" key="5">
    <source>
        <dbReference type="ARBA" id="ARBA00023133"/>
    </source>
</evidence>
<dbReference type="CDD" id="cd13957">
    <property type="entry name" value="PT_UbiA_Cox10"/>
    <property type="match status" value="1"/>
</dbReference>
<dbReference type="STRING" id="3088.A0A383WJ73"/>
<dbReference type="InterPro" id="IPR044878">
    <property type="entry name" value="UbiA_sf"/>
</dbReference>
<evidence type="ECO:0000313" key="10">
    <source>
        <dbReference type="Proteomes" id="UP000256970"/>
    </source>
</evidence>
<reference evidence="9 10" key="1">
    <citation type="submission" date="2016-10" db="EMBL/GenBank/DDBJ databases">
        <authorList>
            <person name="Cai Z."/>
        </authorList>
    </citation>
    <scope>NUCLEOTIDE SEQUENCE [LARGE SCALE GENOMIC DNA]</scope>
</reference>
<accession>A0A383WJ73</accession>
<feature type="transmembrane region" description="Helical" evidence="8">
    <location>
        <begin position="280"/>
        <end position="302"/>
    </location>
</feature>
<evidence type="ECO:0000256" key="6">
    <source>
        <dbReference type="ARBA" id="ARBA00023136"/>
    </source>
</evidence>
<evidence type="ECO:0000256" key="8">
    <source>
        <dbReference type="SAM" id="Phobius"/>
    </source>
</evidence>
<dbReference type="PANTHER" id="PTHR43448">
    <property type="entry name" value="PROTOHEME IX FARNESYLTRANSFERASE, MITOCHONDRIAL"/>
    <property type="match status" value="1"/>
</dbReference>
<dbReference type="GO" id="GO:0005739">
    <property type="term" value="C:mitochondrion"/>
    <property type="evidence" value="ECO:0007669"/>
    <property type="project" value="TreeGrafter"/>
</dbReference>
<dbReference type="InterPro" id="IPR006369">
    <property type="entry name" value="Protohaem_IX_farnesylTrfase"/>
</dbReference>
<feature type="transmembrane region" description="Helical" evidence="8">
    <location>
        <begin position="162"/>
        <end position="178"/>
    </location>
</feature>
<dbReference type="Proteomes" id="UP000256970">
    <property type="component" value="Unassembled WGS sequence"/>
</dbReference>
<dbReference type="Pfam" id="PF01040">
    <property type="entry name" value="UbiA"/>
    <property type="match status" value="1"/>
</dbReference>
<dbReference type="NCBIfam" id="TIGR01473">
    <property type="entry name" value="cyoE_ctaB"/>
    <property type="match status" value="1"/>
</dbReference>
<dbReference type="PANTHER" id="PTHR43448:SF2">
    <property type="entry name" value="PROTOHEME IX FARNESYLTRANSFERASE, MITOCHONDRIAL"/>
    <property type="match status" value="1"/>
</dbReference>
<dbReference type="EMBL" id="FNXT01001276">
    <property type="protein sequence ID" value="SZX77209.1"/>
    <property type="molecule type" value="Genomic_DNA"/>
</dbReference>
<feature type="transmembrane region" description="Helical" evidence="8">
    <location>
        <begin position="184"/>
        <end position="203"/>
    </location>
</feature>
<dbReference type="GO" id="GO:0008495">
    <property type="term" value="F:protoheme IX farnesyltransferase activity"/>
    <property type="evidence" value="ECO:0007669"/>
    <property type="project" value="InterPro"/>
</dbReference>
<proteinExistence type="inferred from homology"/>
<feature type="transmembrane region" description="Helical" evidence="8">
    <location>
        <begin position="237"/>
        <end position="259"/>
    </location>
</feature>
<dbReference type="Gene3D" id="1.10.357.140">
    <property type="entry name" value="UbiA prenyltransferase"/>
    <property type="match status" value="1"/>
</dbReference>
<keyword evidence="4 8" id="KW-1133">Transmembrane helix</keyword>
<feature type="transmembrane region" description="Helical" evidence="8">
    <location>
        <begin position="308"/>
        <end position="327"/>
    </location>
</feature>
<name>A0A383WJ73_TETOB</name>
<feature type="transmembrane region" description="Helical" evidence="8">
    <location>
        <begin position="339"/>
        <end position="356"/>
    </location>
</feature>
<keyword evidence="5" id="KW-0350">Heme biosynthesis</keyword>
<evidence type="ECO:0000256" key="2">
    <source>
        <dbReference type="ARBA" id="ARBA00022679"/>
    </source>
</evidence>
<evidence type="ECO:0000256" key="3">
    <source>
        <dbReference type="ARBA" id="ARBA00022692"/>
    </source>
</evidence>
<evidence type="ECO:0000256" key="4">
    <source>
        <dbReference type="ARBA" id="ARBA00022989"/>
    </source>
</evidence>
<dbReference type="GO" id="GO:0016020">
    <property type="term" value="C:membrane"/>
    <property type="evidence" value="ECO:0007669"/>
    <property type="project" value="UniProtKB-SubCell"/>
</dbReference>
<dbReference type="GO" id="GO:0006784">
    <property type="term" value="P:heme A biosynthetic process"/>
    <property type="evidence" value="ECO:0007669"/>
    <property type="project" value="TreeGrafter"/>
</dbReference>
<organism evidence="9 10">
    <name type="scientific">Tetradesmus obliquus</name>
    <name type="common">Green alga</name>
    <name type="synonym">Acutodesmus obliquus</name>
    <dbReference type="NCBI Taxonomy" id="3088"/>
    <lineage>
        <taxon>Eukaryota</taxon>
        <taxon>Viridiplantae</taxon>
        <taxon>Chlorophyta</taxon>
        <taxon>core chlorophytes</taxon>
        <taxon>Chlorophyceae</taxon>
        <taxon>CS clade</taxon>
        <taxon>Sphaeropleales</taxon>
        <taxon>Scenedesmaceae</taxon>
        <taxon>Tetradesmus</taxon>
    </lineage>
</organism>
<sequence>MAQPQALQAGHQLLTQLGRQLPGLKCSSATCQAGTLGLGTSGLRLAAAAAASASSRALTTGTSSGRQNRSAIRRLKAFLRDYKQLSKFRLSSLVALTASAGFAAGSGDSIDYAKLAWTSLGTLGAAAAANTLNQLYEVANDARMARTCNRPLPAGRLGSRQALLFAALCGVGGLWTLAEHTNPLTTGLGAANIVLYAGIYTPLKQLSIYNTWVGAVVGAIPPLMGWAAAAGELEPGAWLLAAALFSWQLPHFLALAWMCQDDYARGGFRMLPKFDPTGRRTAAVALRHCAFLLPLGAAAAALHVTSPWFAGEAALLAGAMGAGAIAFRANPTAASARKLFRGSLLYLPLLLAALAVHRQPNRHAVTWQDVRREAGAAAAGAAALLPEPLQPGRLWQQLQEMQPGLHWPQLRPVEQRYGLVLEQLQGIKCPSRAYGDSVDEQGSCSGSGAQLLAEAAAVAAAAGEEPGDDAADAGQ</sequence>
<evidence type="ECO:0000256" key="7">
    <source>
        <dbReference type="ARBA" id="ARBA00030253"/>
    </source>
</evidence>
<comment type="subcellular location">
    <subcellularLocation>
        <location evidence="1">Membrane</location>
        <topology evidence="1">Multi-pass membrane protein</topology>
    </subcellularLocation>
</comment>
<dbReference type="AlphaFoldDB" id="A0A383WJ73"/>
<evidence type="ECO:0000313" key="9">
    <source>
        <dbReference type="EMBL" id="SZX77209.1"/>
    </source>
</evidence>
<keyword evidence="10" id="KW-1185">Reference proteome</keyword>
<dbReference type="FunFam" id="1.10.357.140:FF:000006">
    <property type="entry name" value="Protoheme IX farnesyltransferase, mitochondrial"/>
    <property type="match status" value="1"/>
</dbReference>
<evidence type="ECO:0000256" key="1">
    <source>
        <dbReference type="ARBA" id="ARBA00004141"/>
    </source>
</evidence>
<feature type="transmembrane region" description="Helical" evidence="8">
    <location>
        <begin position="210"/>
        <end position="231"/>
    </location>
</feature>
<dbReference type="HAMAP" id="MF_00154">
    <property type="entry name" value="CyoE_CtaB"/>
    <property type="match status" value="1"/>
</dbReference>